<dbReference type="InterPro" id="IPR008969">
    <property type="entry name" value="CarboxyPept-like_regulatory"/>
</dbReference>
<name>A0A0G0LE94_9BACT</name>
<dbReference type="AlphaFoldDB" id="A0A0G0LE94"/>
<dbReference type="SUPFAM" id="SSF51445">
    <property type="entry name" value="(Trans)glycosidases"/>
    <property type="match status" value="1"/>
</dbReference>
<comment type="caution">
    <text evidence="2">The sequence shown here is derived from an EMBL/GenBank/DDBJ whole genome shotgun (WGS) entry which is preliminary data.</text>
</comment>
<protein>
    <recommendedName>
        <fullName evidence="4">Glycoside hydrolase family 5 domain-containing protein</fullName>
    </recommendedName>
</protein>
<sequence>MKIVLILLLTIFSLLRPSSILAANQNPYWDVQSVDTMKLSRDLARQMIFDTRLEGLIDPQVKKITEIGATHVAIATPYDKEFLPVLEEWISAARKYGIKVWFRGNMSGWEGWFGYGKISKEAHRQGINDFITNNPQLFEDGDIFTPCPECENGGPGDPRTTGDTQGFREFLLAEYKISTDAFAKIGKNVKVGYFSMNGDVAKLVMDKETTSALGGIVSVDHYVKTPEQLAMDIEELANLSGGKVILGEMGVPIPDIHGYMTNDAQAQWLEQALNLLSKSQNLIGINYWTASHGSTALWFENGSEKPAVFVLSSYYQPKTLNGRIMNEIELPVKNAEISIDAKRIVTDTEGRFSILQSPGATEITVKADTYYEYKAKLDEIQNFENIVLKKESKDLFYKLLEIFYNFGYRFPNFRY</sequence>
<evidence type="ECO:0000313" key="2">
    <source>
        <dbReference type="EMBL" id="KKQ86250.1"/>
    </source>
</evidence>
<evidence type="ECO:0008006" key="4">
    <source>
        <dbReference type="Google" id="ProtNLM"/>
    </source>
</evidence>
<dbReference type="SUPFAM" id="SSF49464">
    <property type="entry name" value="Carboxypeptidase regulatory domain-like"/>
    <property type="match status" value="1"/>
</dbReference>
<dbReference type="STRING" id="1618570.UT08_C0001G0116"/>
<dbReference type="Gene3D" id="2.60.40.1120">
    <property type="entry name" value="Carboxypeptidase-like, regulatory domain"/>
    <property type="match status" value="1"/>
</dbReference>
<organism evidence="2 3">
    <name type="scientific">Candidatus Woesebacteria bacterium GW2011_GWB1_38_8</name>
    <dbReference type="NCBI Taxonomy" id="1618570"/>
    <lineage>
        <taxon>Bacteria</taxon>
        <taxon>Candidatus Woeseibacteriota</taxon>
    </lineage>
</organism>
<gene>
    <name evidence="2" type="ORF">UT08_C0001G0116</name>
</gene>
<dbReference type="Proteomes" id="UP000034081">
    <property type="component" value="Unassembled WGS sequence"/>
</dbReference>
<proteinExistence type="predicted"/>
<evidence type="ECO:0000313" key="3">
    <source>
        <dbReference type="Proteomes" id="UP000034081"/>
    </source>
</evidence>
<dbReference type="Gene3D" id="3.20.20.80">
    <property type="entry name" value="Glycosidases"/>
    <property type="match status" value="1"/>
</dbReference>
<accession>A0A0G0LE94</accession>
<feature type="chain" id="PRO_5002533278" description="Glycoside hydrolase family 5 domain-containing protein" evidence="1">
    <location>
        <begin position="23"/>
        <end position="415"/>
    </location>
</feature>
<keyword evidence="1" id="KW-0732">Signal</keyword>
<dbReference type="EMBL" id="LBVL01000001">
    <property type="protein sequence ID" value="KKQ86250.1"/>
    <property type="molecule type" value="Genomic_DNA"/>
</dbReference>
<reference evidence="2 3" key="1">
    <citation type="journal article" date="2015" name="Nature">
        <title>rRNA introns, odd ribosomes, and small enigmatic genomes across a large radiation of phyla.</title>
        <authorList>
            <person name="Brown C.T."/>
            <person name="Hug L.A."/>
            <person name="Thomas B.C."/>
            <person name="Sharon I."/>
            <person name="Castelle C.J."/>
            <person name="Singh A."/>
            <person name="Wilkins M.J."/>
            <person name="Williams K.H."/>
            <person name="Banfield J.F."/>
        </authorList>
    </citation>
    <scope>NUCLEOTIDE SEQUENCE [LARGE SCALE GENOMIC DNA]</scope>
</reference>
<dbReference type="InterPro" id="IPR017853">
    <property type="entry name" value="GH"/>
</dbReference>
<evidence type="ECO:0000256" key="1">
    <source>
        <dbReference type="SAM" id="SignalP"/>
    </source>
</evidence>
<feature type="signal peptide" evidence="1">
    <location>
        <begin position="1"/>
        <end position="22"/>
    </location>
</feature>